<name>A0ACC8XIK6_9FIRM</name>
<evidence type="ECO:0000313" key="1">
    <source>
        <dbReference type="EMBL" id="ONI45508.1"/>
    </source>
</evidence>
<sequence>MQYSLKILFNFLATIGVVCIAFGKLIYIALAGVAGGIVGSVIGGVVGVAISCAVIAKILRQDKVENIYLHENDQSFD</sequence>
<comment type="caution">
    <text evidence="1">The sequence shown here is derived from an EMBL/GenBank/DDBJ whole genome shotgun (WGS) entry which is preliminary data.</text>
</comment>
<accession>A0ACC8XIK6</accession>
<organism evidence="1 2">
    <name type="scientific">Candidatus Epulonipiscium fishelsonii</name>
    <dbReference type="NCBI Taxonomy" id="77094"/>
    <lineage>
        <taxon>Bacteria</taxon>
        <taxon>Bacillati</taxon>
        <taxon>Bacillota</taxon>
        <taxon>Clostridia</taxon>
        <taxon>Lachnospirales</taxon>
        <taxon>Lachnospiraceae</taxon>
        <taxon>Candidatus Epulonipiscium</taxon>
    </lineage>
</organism>
<keyword evidence="2" id="KW-1185">Reference proteome</keyword>
<reference evidence="1" key="1">
    <citation type="submission" date="2016-08" db="EMBL/GenBank/DDBJ databases">
        <authorList>
            <person name="Ngugi D.K."/>
            <person name="Miyake S."/>
            <person name="Stingl U."/>
        </authorList>
    </citation>
    <scope>NUCLEOTIDE SEQUENCE</scope>
    <source>
        <strain evidence="1">SCG-D08WGA-EpuloA1</strain>
    </source>
</reference>
<proteinExistence type="predicted"/>
<protein>
    <submittedName>
        <fullName evidence="1">Uncharacterized protein</fullName>
    </submittedName>
</protein>
<dbReference type="EMBL" id="LJHD01000057">
    <property type="protein sequence ID" value="ONI45508.1"/>
    <property type="molecule type" value="Genomic_DNA"/>
</dbReference>
<dbReference type="Proteomes" id="UP000188637">
    <property type="component" value="Unassembled WGS sequence"/>
</dbReference>
<evidence type="ECO:0000313" key="2">
    <source>
        <dbReference type="Proteomes" id="UP000188637"/>
    </source>
</evidence>
<gene>
    <name evidence="1" type="ORF">AN640_00980</name>
</gene>